<reference evidence="2 3" key="1">
    <citation type="journal article" date="2019" name="Emerg. Microbes Infect.">
        <title>Comprehensive subspecies identification of 175 nontuberculous mycobacteria species based on 7547 genomic profiles.</title>
        <authorList>
            <person name="Matsumoto Y."/>
            <person name="Kinjo T."/>
            <person name="Motooka D."/>
            <person name="Nabeya D."/>
            <person name="Jung N."/>
            <person name="Uechi K."/>
            <person name="Horii T."/>
            <person name="Iida T."/>
            <person name="Fujita J."/>
            <person name="Nakamura S."/>
        </authorList>
    </citation>
    <scope>NUCLEOTIDE SEQUENCE [LARGE SCALE GENOMIC DNA]</scope>
    <source>
        <strain evidence="2 3">JCM 12272</strain>
    </source>
</reference>
<dbReference type="KEGG" id="malv:MALV_46170"/>
<evidence type="ECO:0000313" key="2">
    <source>
        <dbReference type="EMBL" id="BBX29492.1"/>
    </source>
</evidence>
<sequence length="61" mass="6260">MVSGGVSAEIGKPLAVAGAGSGRAGGKERDEADDEASSGAHPRQRNREINAMVVTRELSRP</sequence>
<dbReference type="AlphaFoldDB" id="A0A6N4V1B7"/>
<dbReference type="Proteomes" id="UP000466906">
    <property type="component" value="Chromosome"/>
</dbReference>
<name>A0A6N4V1B7_9MYCO</name>
<protein>
    <submittedName>
        <fullName evidence="2">Uncharacterized protein</fullName>
    </submittedName>
</protein>
<evidence type="ECO:0000256" key="1">
    <source>
        <dbReference type="SAM" id="MobiDB-lite"/>
    </source>
</evidence>
<proteinExistence type="predicted"/>
<accession>A0A6N4V1B7</accession>
<evidence type="ECO:0000313" key="3">
    <source>
        <dbReference type="Proteomes" id="UP000466906"/>
    </source>
</evidence>
<organism evidence="2 3">
    <name type="scientific">Mycolicibacterium alvei</name>
    <dbReference type="NCBI Taxonomy" id="67081"/>
    <lineage>
        <taxon>Bacteria</taxon>
        <taxon>Bacillati</taxon>
        <taxon>Actinomycetota</taxon>
        <taxon>Actinomycetes</taxon>
        <taxon>Mycobacteriales</taxon>
        <taxon>Mycobacteriaceae</taxon>
        <taxon>Mycolicibacterium</taxon>
    </lineage>
</organism>
<gene>
    <name evidence="2" type="ORF">MALV_46170</name>
</gene>
<keyword evidence="3" id="KW-1185">Reference proteome</keyword>
<dbReference type="EMBL" id="AP022565">
    <property type="protein sequence ID" value="BBX29492.1"/>
    <property type="molecule type" value="Genomic_DNA"/>
</dbReference>
<feature type="region of interest" description="Disordered" evidence="1">
    <location>
        <begin position="1"/>
        <end position="61"/>
    </location>
</feature>